<evidence type="ECO:0000313" key="2">
    <source>
        <dbReference type="Proteomes" id="UP001138681"/>
    </source>
</evidence>
<dbReference type="RefSeq" id="WP_218404456.1">
    <property type="nucleotide sequence ID" value="NZ_JAGSPC010000001.1"/>
</dbReference>
<dbReference type="EMBL" id="JAGSPC010000001">
    <property type="protein sequence ID" value="MBV7259209.1"/>
    <property type="molecule type" value="Genomic_DNA"/>
</dbReference>
<comment type="caution">
    <text evidence="1">The sequence shown here is derived from an EMBL/GenBank/DDBJ whole genome shotgun (WGS) entry which is preliminary data.</text>
</comment>
<dbReference type="Proteomes" id="UP001138681">
    <property type="component" value="Unassembled WGS sequence"/>
</dbReference>
<sequence length="144" mass="15696">MMSNADLTALEVETMGESSGHCDCCGNESRCVWGMVHQHGGPSVAAYWMHWAVGHLGEPGANLDLVLGEWGDGTGPNDRLGVALIHRQLEDTTPSLMVIDADDRFADVDLVARRAPRRDVIGSPLAKQVFSIVDAIYLQDSRFF</sequence>
<dbReference type="AlphaFoldDB" id="A0A9X1JMA6"/>
<name>A0A9X1JMA6_9SPHN</name>
<organism evidence="1 2">
    <name type="scientific">Erythrobacter crassostreae</name>
    <dbReference type="NCBI Taxonomy" id="2828328"/>
    <lineage>
        <taxon>Bacteria</taxon>
        <taxon>Pseudomonadati</taxon>
        <taxon>Pseudomonadota</taxon>
        <taxon>Alphaproteobacteria</taxon>
        <taxon>Sphingomonadales</taxon>
        <taxon>Erythrobacteraceae</taxon>
        <taxon>Erythrobacter/Porphyrobacter group</taxon>
        <taxon>Erythrobacter</taxon>
    </lineage>
</organism>
<proteinExistence type="predicted"/>
<evidence type="ECO:0000313" key="1">
    <source>
        <dbReference type="EMBL" id="MBV7259209.1"/>
    </source>
</evidence>
<reference evidence="1" key="1">
    <citation type="submission" date="2021-04" db="EMBL/GenBank/DDBJ databases">
        <authorList>
            <person name="Pira H."/>
            <person name="Risdian C."/>
            <person name="Wink J."/>
        </authorList>
    </citation>
    <scope>NUCLEOTIDE SEQUENCE</scope>
    <source>
        <strain evidence="1">WH158</strain>
    </source>
</reference>
<gene>
    <name evidence="1" type="ORF">KCG46_06445</name>
</gene>
<accession>A0A9X1JMA6</accession>
<protein>
    <submittedName>
        <fullName evidence="1">Uncharacterized protein</fullName>
    </submittedName>
</protein>
<keyword evidence="2" id="KW-1185">Reference proteome</keyword>